<dbReference type="Proteomes" id="UP000008281">
    <property type="component" value="Unassembled WGS sequence"/>
</dbReference>
<dbReference type="InterPro" id="IPR001810">
    <property type="entry name" value="F-box_dom"/>
</dbReference>
<dbReference type="PANTHER" id="PTHR21503">
    <property type="entry name" value="F-BOX-CONTAINING HYPOTHETICAL PROTEIN C.ELEGANS"/>
    <property type="match status" value="1"/>
</dbReference>
<dbReference type="OMA" id="DILMIFE"/>
<proteinExistence type="predicted"/>
<dbReference type="PROSITE" id="PS50181">
    <property type="entry name" value="FBOX"/>
    <property type="match status" value="1"/>
</dbReference>
<dbReference type="InParanoid" id="E3LRA2"/>
<dbReference type="Pfam" id="PF00646">
    <property type="entry name" value="F-box"/>
    <property type="match status" value="1"/>
</dbReference>
<name>E3LRA2_CAERE</name>
<dbReference type="OrthoDB" id="5876439at2759"/>
<gene>
    <name evidence="2" type="ORF">CRE_26562</name>
</gene>
<dbReference type="PANTHER" id="PTHR21503:SF8">
    <property type="entry name" value="F-BOX ASSOCIATED DOMAIN-CONTAINING PROTEIN-RELATED"/>
    <property type="match status" value="1"/>
</dbReference>
<evidence type="ECO:0000313" key="3">
    <source>
        <dbReference type="Proteomes" id="UP000008281"/>
    </source>
</evidence>
<protein>
    <recommendedName>
        <fullName evidence="1">F-box domain-containing protein</fullName>
    </recommendedName>
</protein>
<organism evidence="3">
    <name type="scientific">Caenorhabditis remanei</name>
    <name type="common">Caenorhabditis vulgaris</name>
    <dbReference type="NCBI Taxonomy" id="31234"/>
    <lineage>
        <taxon>Eukaryota</taxon>
        <taxon>Metazoa</taxon>
        <taxon>Ecdysozoa</taxon>
        <taxon>Nematoda</taxon>
        <taxon>Chromadorea</taxon>
        <taxon>Rhabditida</taxon>
        <taxon>Rhabditina</taxon>
        <taxon>Rhabditomorpha</taxon>
        <taxon>Rhabditoidea</taxon>
        <taxon>Rhabditidae</taxon>
        <taxon>Peloderinae</taxon>
        <taxon>Caenorhabditis</taxon>
    </lineage>
</organism>
<sequence length="296" mass="34479">MQLLSFPALIQKEIFGNLHFDGLLILSFCSKRMRNVIQCLQKHRIKNLKTITYYFTRNDRISIVGKSCDSILLKLNLSRSQDVICMDVFGMGREIPLWLTNLDYWCFTYNYRTEQKNIIIEGVHAYLLQFFESSVQYRVESDSSKLPPSLKHIHSSVYELPKNTTAEELEECFVSSPNQEYVSIYLDFACKISPKSIIYGIENLHVACFDYYNDHILFHFRGKSLIMETSAFKNITIIRFLEAWKSNQGFETLVFLSIGSPYLDRDKIHRATGVKQSTDVCEIKWKERSVSTSSTF</sequence>
<evidence type="ECO:0000313" key="2">
    <source>
        <dbReference type="EMBL" id="EFP07538.1"/>
    </source>
</evidence>
<feature type="domain" description="F-box" evidence="1">
    <location>
        <begin position="1"/>
        <end position="48"/>
    </location>
</feature>
<reference evidence="2" key="1">
    <citation type="submission" date="2007-07" db="EMBL/GenBank/DDBJ databases">
        <title>PCAP assembly of the Caenorhabditis remanei genome.</title>
        <authorList>
            <consortium name="The Caenorhabditis remanei Sequencing Consortium"/>
            <person name="Wilson R.K."/>
        </authorList>
    </citation>
    <scope>NUCLEOTIDE SEQUENCE [LARGE SCALE GENOMIC DNA]</scope>
    <source>
        <strain evidence="2">PB4641</strain>
    </source>
</reference>
<dbReference type="HOGENOM" id="CLU_829592_0_0_1"/>
<keyword evidence="3" id="KW-1185">Reference proteome</keyword>
<accession>E3LRA2</accession>
<dbReference type="AlphaFoldDB" id="E3LRA2"/>
<evidence type="ECO:0000259" key="1">
    <source>
        <dbReference type="PROSITE" id="PS50181"/>
    </source>
</evidence>
<dbReference type="EMBL" id="DS268413">
    <property type="protein sequence ID" value="EFP07538.1"/>
    <property type="molecule type" value="Genomic_DNA"/>
</dbReference>